<evidence type="ECO:0000313" key="3">
    <source>
        <dbReference type="EMBL" id="KPQ12118.1"/>
    </source>
</evidence>
<dbReference type="Proteomes" id="UP000050497">
    <property type="component" value="Unassembled WGS sequence"/>
</dbReference>
<organism evidence="3 5">
    <name type="scientific">Saliniramus fredricksonii</name>
    <dbReference type="NCBI Taxonomy" id="1653334"/>
    <lineage>
        <taxon>Bacteria</taxon>
        <taxon>Pseudomonadati</taxon>
        <taxon>Pseudomonadota</taxon>
        <taxon>Alphaproteobacteria</taxon>
        <taxon>Hyphomicrobiales</taxon>
        <taxon>Salinarimonadaceae</taxon>
        <taxon>Saliniramus</taxon>
    </lineage>
</organism>
<evidence type="ECO:0000313" key="4">
    <source>
        <dbReference type="EMBL" id="SCC78713.1"/>
    </source>
</evidence>
<gene>
    <name evidence="4" type="ORF">GA0071312_0449</name>
    <name evidence="3" type="ORF">HLUCCO17_02865</name>
</gene>
<reference evidence="3 5" key="1">
    <citation type="submission" date="2015-09" db="EMBL/GenBank/DDBJ databases">
        <title>Identification and resolution of microdiversity through metagenomic sequencing of parallel consortia.</title>
        <authorList>
            <person name="Nelson W.C."/>
            <person name="Romine M.F."/>
            <person name="Lindemann S.R."/>
        </authorList>
    </citation>
    <scope>NUCLEOTIDE SEQUENCE [LARGE SCALE GENOMIC DNA]</scope>
    <source>
        <strain evidence="3">HL-109</strain>
    </source>
</reference>
<dbReference type="PANTHER" id="PTHR43459">
    <property type="entry name" value="ENOYL-COA HYDRATASE"/>
    <property type="match status" value="1"/>
</dbReference>
<dbReference type="Gene3D" id="1.10.12.10">
    <property type="entry name" value="Lyase 2-enoyl-coa Hydratase, Chain A, domain 2"/>
    <property type="match status" value="1"/>
</dbReference>
<dbReference type="EMBL" id="LJSX01000003">
    <property type="protein sequence ID" value="KPQ12118.1"/>
    <property type="molecule type" value="Genomic_DNA"/>
</dbReference>
<dbReference type="NCBIfam" id="NF004796">
    <property type="entry name" value="PRK06144.1"/>
    <property type="match status" value="1"/>
</dbReference>
<dbReference type="PANTHER" id="PTHR43459:SF1">
    <property type="entry name" value="EG:BACN32G11.4 PROTEIN"/>
    <property type="match status" value="1"/>
</dbReference>
<dbReference type="Gene3D" id="3.90.226.10">
    <property type="entry name" value="2-enoyl-CoA Hydratase, Chain A, domain 1"/>
    <property type="match status" value="1"/>
</dbReference>
<dbReference type="InterPro" id="IPR014748">
    <property type="entry name" value="Enoyl-CoA_hydra_C"/>
</dbReference>
<evidence type="ECO:0000313" key="6">
    <source>
        <dbReference type="Proteomes" id="UP000182800"/>
    </source>
</evidence>
<dbReference type="InterPro" id="IPR001753">
    <property type="entry name" value="Enoyl-CoA_hydra/iso"/>
</dbReference>
<comment type="similarity">
    <text evidence="1 2">Belongs to the enoyl-CoA hydratase/isomerase family.</text>
</comment>
<comment type="caution">
    <text evidence="3">The sequence shown here is derived from an EMBL/GenBank/DDBJ whole genome shotgun (WGS) entry which is preliminary data.</text>
</comment>
<dbReference type="STRING" id="1653334.GA0071312_0449"/>
<evidence type="ECO:0000313" key="5">
    <source>
        <dbReference type="Proteomes" id="UP000050497"/>
    </source>
</evidence>
<dbReference type="CDD" id="cd06558">
    <property type="entry name" value="crotonase-like"/>
    <property type="match status" value="1"/>
</dbReference>
<dbReference type="InterPro" id="IPR018376">
    <property type="entry name" value="Enoyl-CoA_hyd/isom_CS"/>
</dbReference>
<reference evidence="4 6" key="2">
    <citation type="submission" date="2016-08" db="EMBL/GenBank/DDBJ databases">
        <authorList>
            <person name="Varghese N."/>
            <person name="Submissions Spin"/>
        </authorList>
    </citation>
    <scope>NUCLEOTIDE SEQUENCE [LARGE SCALE GENOMIC DNA]</scope>
    <source>
        <strain evidence="4 6">HL-109</strain>
    </source>
</reference>
<dbReference type="EMBL" id="FMBM01000001">
    <property type="protein sequence ID" value="SCC78713.1"/>
    <property type="molecule type" value="Genomic_DNA"/>
</dbReference>
<dbReference type="InterPro" id="IPR029045">
    <property type="entry name" value="ClpP/crotonase-like_dom_sf"/>
</dbReference>
<sequence length="268" mass="28799">MSMLSPGATDPEMLFTVADGIARVVFNRPRAMNAFTYAMYDRLVEICEAVNADPAIRVMLLSGAGGQAFAAGTDISQFRNMSGRDDALAYEEHMDRVFSTLETCRVPTIAVITGAVTGGGAAIASCCDIRIASADMRFGFPIARTLGNCLSVRTIERVVALIGEARTRQILYSSELMDADQALAAGFVTQILPDHAALEARAEALAARIAQNAPLTLSATKEALARLRAGPAKPGADDDLILRCYLSDDFREGMEAFLAKRKPRFRGQ</sequence>
<dbReference type="GO" id="GO:0003824">
    <property type="term" value="F:catalytic activity"/>
    <property type="evidence" value="ECO:0007669"/>
    <property type="project" value="InterPro"/>
</dbReference>
<dbReference type="PATRIC" id="fig|1653334.4.peg.3175"/>
<keyword evidence="6" id="KW-1185">Reference proteome</keyword>
<evidence type="ECO:0000256" key="2">
    <source>
        <dbReference type="RuleBase" id="RU003707"/>
    </source>
</evidence>
<dbReference type="AlphaFoldDB" id="A0A0P8A3R2"/>
<protein>
    <submittedName>
        <fullName evidence="3">Enoyl-CoA hydratase/carnithine racemase</fullName>
    </submittedName>
</protein>
<dbReference type="PROSITE" id="PS00166">
    <property type="entry name" value="ENOYL_COA_HYDRATASE"/>
    <property type="match status" value="1"/>
</dbReference>
<dbReference type="SUPFAM" id="SSF52096">
    <property type="entry name" value="ClpP/crotonase"/>
    <property type="match status" value="1"/>
</dbReference>
<dbReference type="Proteomes" id="UP000182800">
    <property type="component" value="Unassembled WGS sequence"/>
</dbReference>
<evidence type="ECO:0000256" key="1">
    <source>
        <dbReference type="ARBA" id="ARBA00005254"/>
    </source>
</evidence>
<accession>A0A0P8A3R2</accession>
<dbReference type="Pfam" id="PF00378">
    <property type="entry name" value="ECH_1"/>
    <property type="match status" value="1"/>
</dbReference>
<proteinExistence type="inferred from homology"/>
<name>A0A0P8A3R2_9HYPH</name>